<dbReference type="Gene3D" id="1.20.1270.280">
    <property type="match status" value="1"/>
</dbReference>
<dbReference type="Gene3D" id="3.10.490.20">
    <property type="match status" value="1"/>
</dbReference>
<name>A0ABN7NPQ3_TIMPD</name>
<reference evidence="2" key="1">
    <citation type="submission" date="2021-03" db="EMBL/GenBank/DDBJ databases">
        <authorList>
            <person name="Tran Van P."/>
        </authorList>
    </citation>
    <scope>NUCLEOTIDE SEQUENCE</scope>
</reference>
<evidence type="ECO:0000313" key="3">
    <source>
        <dbReference type="Proteomes" id="UP001153148"/>
    </source>
</evidence>
<keyword evidence="3" id="KW-1185">Reference proteome</keyword>
<dbReference type="Pfam" id="PF18199">
    <property type="entry name" value="Dynein_C"/>
    <property type="match status" value="2"/>
</dbReference>
<sequence length="297" mass="33652">MQLDALAAEEGEKSPDEKILEVASDVLAKLPKNFDLDAALRKYPTMYEQSMNTVLVQEMGRFNNLLSAIRSSLIEVRKAIKGLVVMSFSLEEVVTSVLIGRVPKFWMKKSYPSLKPLGSYINDFLARLEFLQKSVFQELSAFPKSFQETGLAYVFKLPINPKKWYDKGPPSMYWVSGFYFTQAFLTGAQQNYARKYSIPIDHLGFDFEVMNKDTYSTPPEDGVYIYGLFLDGARWNPQECVLDESLPKVLFTSVPIVTLPTITKSATIRSDRLHLLPLKVPDLMRSALQIRASSCSI</sequence>
<dbReference type="PANTHER" id="PTHR22878">
    <property type="entry name" value="DYNEIN HEAVY CHAIN 6, AXONEMAL-LIKE-RELATED"/>
    <property type="match status" value="1"/>
</dbReference>
<protein>
    <recommendedName>
        <fullName evidence="1">Dynein heavy chain C-terminal domain-containing protein</fullName>
    </recommendedName>
</protein>
<comment type="caution">
    <text evidence="2">The sequence shown here is derived from an EMBL/GenBank/DDBJ whole genome shotgun (WGS) entry which is preliminary data.</text>
</comment>
<proteinExistence type="predicted"/>
<dbReference type="Proteomes" id="UP001153148">
    <property type="component" value="Unassembled WGS sequence"/>
</dbReference>
<dbReference type="PANTHER" id="PTHR22878:SF70">
    <property type="entry name" value="DYNEIN HEAVY CHAIN 2, AXONEMAL"/>
    <property type="match status" value="1"/>
</dbReference>
<dbReference type="InterPro" id="IPR043160">
    <property type="entry name" value="Dynein_C_barrel"/>
</dbReference>
<dbReference type="EMBL" id="CAJPIN010006095">
    <property type="protein sequence ID" value="CAG2057813.1"/>
    <property type="molecule type" value="Genomic_DNA"/>
</dbReference>
<evidence type="ECO:0000313" key="2">
    <source>
        <dbReference type="EMBL" id="CAG2057813.1"/>
    </source>
</evidence>
<gene>
    <name evidence="2" type="ORF">TPAB3V08_LOCUS4790</name>
</gene>
<evidence type="ECO:0000259" key="1">
    <source>
        <dbReference type="Pfam" id="PF18199"/>
    </source>
</evidence>
<dbReference type="InterPro" id="IPR026983">
    <property type="entry name" value="DHC"/>
</dbReference>
<feature type="domain" description="Dynein heavy chain C-terminal" evidence="1">
    <location>
        <begin position="162"/>
        <end position="266"/>
    </location>
</feature>
<feature type="domain" description="Dynein heavy chain C-terminal" evidence="1">
    <location>
        <begin position="9"/>
        <end position="148"/>
    </location>
</feature>
<organism evidence="2 3">
    <name type="scientific">Timema podura</name>
    <name type="common">Walking stick</name>
    <dbReference type="NCBI Taxonomy" id="61482"/>
    <lineage>
        <taxon>Eukaryota</taxon>
        <taxon>Metazoa</taxon>
        <taxon>Ecdysozoa</taxon>
        <taxon>Arthropoda</taxon>
        <taxon>Hexapoda</taxon>
        <taxon>Insecta</taxon>
        <taxon>Pterygota</taxon>
        <taxon>Neoptera</taxon>
        <taxon>Polyneoptera</taxon>
        <taxon>Phasmatodea</taxon>
        <taxon>Timematodea</taxon>
        <taxon>Timematoidea</taxon>
        <taxon>Timematidae</taxon>
        <taxon>Timema</taxon>
    </lineage>
</organism>
<accession>A0ABN7NPQ3</accession>
<dbReference type="InterPro" id="IPR041228">
    <property type="entry name" value="Dynein_C"/>
</dbReference>